<dbReference type="InterPro" id="IPR018062">
    <property type="entry name" value="HTH_AraC-typ_CS"/>
</dbReference>
<dbReference type="SUPFAM" id="SSF46689">
    <property type="entry name" value="Homeodomain-like"/>
    <property type="match status" value="2"/>
</dbReference>
<keyword evidence="6" id="KW-0238">DNA-binding</keyword>
<name>A0A9X3L8X7_9BACI</name>
<evidence type="ECO:0000259" key="8">
    <source>
        <dbReference type="PROSITE" id="PS01124"/>
    </source>
</evidence>
<dbReference type="EMBL" id="JAMKBI010000005">
    <property type="protein sequence ID" value="MCZ8533307.1"/>
    <property type="molecule type" value="Genomic_DNA"/>
</dbReference>
<comment type="caution">
    <text evidence="10">The sequence shown here is derived from an EMBL/GenBank/DDBJ whole genome shotgun (WGS) entry which is preliminary data.</text>
</comment>
<evidence type="ECO:0000256" key="2">
    <source>
        <dbReference type="ARBA" id="ARBA00008814"/>
    </source>
</evidence>
<organism evidence="10 11">
    <name type="scientific">Psychrobacillus psychrodurans</name>
    <dbReference type="NCBI Taxonomy" id="126157"/>
    <lineage>
        <taxon>Bacteria</taxon>
        <taxon>Bacillati</taxon>
        <taxon>Bacillota</taxon>
        <taxon>Bacilli</taxon>
        <taxon>Bacillales</taxon>
        <taxon>Bacillaceae</taxon>
        <taxon>Psychrobacillus</taxon>
    </lineage>
</organism>
<gene>
    <name evidence="10" type="ORF">M9R61_08155</name>
</gene>
<dbReference type="GO" id="GO:1901678">
    <property type="term" value="P:iron coordination entity transport"/>
    <property type="evidence" value="ECO:0007669"/>
    <property type="project" value="UniProtKB-ARBA"/>
</dbReference>
<sequence>MINNTLEKIQLLPHTFYIPISLNSINEFMDSNLEEIDPLPKILIVFGGSGIVSLNEKQHAVSRGSILLCDSFSVLEYQQKSCTTSPLQAILIGYRCITTDGSQPQTIESDQPFKQTAKIIRLAKEFENAWRYRSSRGPFYIQQMFIELLTEIHGELIENKQSISTWMDQVISYIDTHYEEDLSREEMATLVQVSPEHLSRAFRKSTGRTFSEYLSLIRIRESQKRLLYEMPKLDDLAQQVGYKEGTYLSRKFKQVVGLSPTSYHKKRKRVVTLNTNHTASLLALGITPELGVYSTWMERVNPVKTEQKLNIWKNSEALIYEKIAAVNPDLILDYKTTKENKSLLSLAPMVTLPFMEMSWREQFRLIADIVERQQQAEEWLRDYDRMVWNFNQKLDCQLGERGTAVVWEIGTNSAFCINSSHGRGSQIIYEDFGFSLPMKLLNHGIGNRGYIEVEIEAIKDYPADYVFITGMPINIEGIERMNRLFQSYSWMSMEAFKQNHVYLIDKSDIFFGYDPLSSHAQIHELMRLLTS</sequence>
<dbReference type="GO" id="GO:0005886">
    <property type="term" value="C:plasma membrane"/>
    <property type="evidence" value="ECO:0007669"/>
    <property type="project" value="UniProtKB-SubCell"/>
</dbReference>
<evidence type="ECO:0000256" key="1">
    <source>
        <dbReference type="ARBA" id="ARBA00004193"/>
    </source>
</evidence>
<evidence type="ECO:0000256" key="5">
    <source>
        <dbReference type="ARBA" id="ARBA00023015"/>
    </source>
</evidence>
<evidence type="ECO:0000256" key="3">
    <source>
        <dbReference type="ARBA" id="ARBA00022448"/>
    </source>
</evidence>
<keyword evidence="3" id="KW-0813">Transport</keyword>
<dbReference type="Gene3D" id="1.10.10.60">
    <property type="entry name" value="Homeodomain-like"/>
    <property type="match status" value="2"/>
</dbReference>
<proteinExistence type="inferred from homology"/>
<dbReference type="InterPro" id="IPR018060">
    <property type="entry name" value="HTH_AraC"/>
</dbReference>
<feature type="domain" description="Fe/B12 periplasmic-binding" evidence="9">
    <location>
        <begin position="269"/>
        <end position="531"/>
    </location>
</feature>
<dbReference type="GO" id="GO:0030288">
    <property type="term" value="C:outer membrane-bounded periplasmic space"/>
    <property type="evidence" value="ECO:0007669"/>
    <property type="project" value="TreeGrafter"/>
</dbReference>
<dbReference type="PANTHER" id="PTHR30532:SF26">
    <property type="entry name" value="IRON(3+)-HYDROXAMATE-BINDING PROTEIN FHUD"/>
    <property type="match status" value="1"/>
</dbReference>
<dbReference type="PANTHER" id="PTHR30532">
    <property type="entry name" value="IRON III DICITRATE-BINDING PERIPLASMIC PROTEIN"/>
    <property type="match status" value="1"/>
</dbReference>
<dbReference type="Proteomes" id="UP001152172">
    <property type="component" value="Unassembled WGS sequence"/>
</dbReference>
<dbReference type="Pfam" id="PF12833">
    <property type="entry name" value="HTH_18"/>
    <property type="match status" value="1"/>
</dbReference>
<comment type="subcellular location">
    <subcellularLocation>
        <location evidence="1">Cell membrane</location>
        <topology evidence="1">Lipid-anchor</topology>
    </subcellularLocation>
</comment>
<dbReference type="GO" id="GO:0003700">
    <property type="term" value="F:DNA-binding transcription factor activity"/>
    <property type="evidence" value="ECO:0007669"/>
    <property type="project" value="InterPro"/>
</dbReference>
<keyword evidence="4" id="KW-0732">Signal</keyword>
<dbReference type="SMART" id="SM00342">
    <property type="entry name" value="HTH_ARAC"/>
    <property type="match status" value="1"/>
</dbReference>
<dbReference type="Pfam" id="PF01497">
    <property type="entry name" value="Peripla_BP_2"/>
    <property type="match status" value="1"/>
</dbReference>
<evidence type="ECO:0000256" key="7">
    <source>
        <dbReference type="ARBA" id="ARBA00023163"/>
    </source>
</evidence>
<dbReference type="GO" id="GO:0043565">
    <property type="term" value="F:sequence-specific DNA binding"/>
    <property type="evidence" value="ECO:0007669"/>
    <property type="project" value="InterPro"/>
</dbReference>
<dbReference type="RefSeq" id="WP_269921714.1">
    <property type="nucleotide sequence ID" value="NZ_JAMKBI010000005.1"/>
</dbReference>
<protein>
    <submittedName>
        <fullName evidence="10">AraC family transcriptional regulator</fullName>
    </submittedName>
</protein>
<dbReference type="InterPro" id="IPR051313">
    <property type="entry name" value="Bact_iron-sidero_bind"/>
</dbReference>
<dbReference type="PROSITE" id="PS00041">
    <property type="entry name" value="HTH_ARAC_FAMILY_1"/>
    <property type="match status" value="1"/>
</dbReference>
<keyword evidence="7" id="KW-0804">Transcription</keyword>
<dbReference type="AlphaFoldDB" id="A0A9X3L8X7"/>
<keyword evidence="5" id="KW-0805">Transcription regulation</keyword>
<dbReference type="SUPFAM" id="SSF53807">
    <property type="entry name" value="Helical backbone' metal receptor"/>
    <property type="match status" value="1"/>
</dbReference>
<keyword evidence="11" id="KW-1185">Reference proteome</keyword>
<dbReference type="InterPro" id="IPR009057">
    <property type="entry name" value="Homeodomain-like_sf"/>
</dbReference>
<evidence type="ECO:0000256" key="6">
    <source>
        <dbReference type="ARBA" id="ARBA00023125"/>
    </source>
</evidence>
<evidence type="ECO:0000313" key="10">
    <source>
        <dbReference type="EMBL" id="MCZ8533307.1"/>
    </source>
</evidence>
<comment type="similarity">
    <text evidence="2">Belongs to the bacterial solute-binding protein 8 family.</text>
</comment>
<dbReference type="PROSITE" id="PS50983">
    <property type="entry name" value="FE_B12_PBP"/>
    <property type="match status" value="1"/>
</dbReference>
<dbReference type="InterPro" id="IPR002491">
    <property type="entry name" value="ABC_transptr_periplasmic_BD"/>
</dbReference>
<reference evidence="10" key="1">
    <citation type="submission" date="2022-05" db="EMBL/GenBank/DDBJ databases">
        <authorList>
            <person name="Colautti A."/>
            <person name="Iacumin L."/>
        </authorList>
    </citation>
    <scope>NUCLEOTIDE SEQUENCE</scope>
    <source>
        <strain evidence="10">DSM 30747</strain>
    </source>
</reference>
<dbReference type="PROSITE" id="PS01124">
    <property type="entry name" value="HTH_ARAC_FAMILY_2"/>
    <property type="match status" value="1"/>
</dbReference>
<evidence type="ECO:0000256" key="4">
    <source>
        <dbReference type="ARBA" id="ARBA00022729"/>
    </source>
</evidence>
<dbReference type="Gene3D" id="3.40.50.1980">
    <property type="entry name" value="Nitrogenase molybdenum iron protein domain"/>
    <property type="match status" value="2"/>
</dbReference>
<feature type="domain" description="HTH araC/xylS-type" evidence="8">
    <location>
        <begin position="168"/>
        <end position="266"/>
    </location>
</feature>
<accession>A0A9X3L8X7</accession>
<evidence type="ECO:0000313" key="11">
    <source>
        <dbReference type="Proteomes" id="UP001152172"/>
    </source>
</evidence>
<evidence type="ECO:0000259" key="9">
    <source>
        <dbReference type="PROSITE" id="PS50983"/>
    </source>
</evidence>